<reference evidence="11" key="1">
    <citation type="submission" date="2014-01" db="EMBL/GenBank/DDBJ databases">
        <title>The Genome Sequence of Anopheles farauti FAR1 (V2).</title>
        <authorList>
            <consortium name="The Broad Institute Genomics Platform"/>
            <person name="Neafsey D.E."/>
            <person name="Besansky N."/>
            <person name="Howell P."/>
            <person name="Walton C."/>
            <person name="Young S.K."/>
            <person name="Zeng Q."/>
            <person name="Gargeya S."/>
            <person name="Fitzgerald M."/>
            <person name="Haas B."/>
            <person name="Abouelleil A."/>
            <person name="Allen A.W."/>
            <person name="Alvarado L."/>
            <person name="Arachchi H.M."/>
            <person name="Berlin A.M."/>
            <person name="Chapman S.B."/>
            <person name="Gainer-Dewar J."/>
            <person name="Goldberg J."/>
            <person name="Griggs A."/>
            <person name="Gujja S."/>
            <person name="Hansen M."/>
            <person name="Howarth C."/>
            <person name="Imamovic A."/>
            <person name="Ireland A."/>
            <person name="Larimer J."/>
            <person name="McCowan C."/>
            <person name="Murphy C."/>
            <person name="Pearson M."/>
            <person name="Poon T.W."/>
            <person name="Priest M."/>
            <person name="Roberts A."/>
            <person name="Saif S."/>
            <person name="Shea T."/>
            <person name="Sisk P."/>
            <person name="Sykes S."/>
            <person name="Wortman J."/>
            <person name="Nusbaum C."/>
            <person name="Birren B."/>
        </authorList>
    </citation>
    <scope>NUCLEOTIDE SEQUENCE [LARGE SCALE GENOMIC DNA]</scope>
    <source>
        <strain evidence="11">FAR1</strain>
    </source>
</reference>
<keyword evidence="3" id="KW-0677">Repeat</keyword>
<evidence type="ECO:0000256" key="4">
    <source>
        <dbReference type="ARBA" id="ARBA00022889"/>
    </source>
</evidence>
<organism evidence="10 11">
    <name type="scientific">Anopheles farauti</name>
    <dbReference type="NCBI Taxonomy" id="69004"/>
    <lineage>
        <taxon>Eukaryota</taxon>
        <taxon>Metazoa</taxon>
        <taxon>Ecdysozoa</taxon>
        <taxon>Arthropoda</taxon>
        <taxon>Hexapoda</taxon>
        <taxon>Insecta</taxon>
        <taxon>Pterygota</taxon>
        <taxon>Neoptera</taxon>
        <taxon>Endopterygota</taxon>
        <taxon>Diptera</taxon>
        <taxon>Nematocera</taxon>
        <taxon>Culicoidea</taxon>
        <taxon>Culicidae</taxon>
        <taxon>Anophelinae</taxon>
        <taxon>Anopheles</taxon>
    </lineage>
</organism>
<keyword evidence="2 8" id="KW-0732">Signal</keyword>
<evidence type="ECO:0000259" key="9">
    <source>
        <dbReference type="PROSITE" id="PS50835"/>
    </source>
</evidence>
<dbReference type="AlphaFoldDB" id="A0A182QZE2"/>
<keyword evidence="5" id="KW-0472">Membrane</keyword>
<proteinExistence type="predicted"/>
<evidence type="ECO:0000256" key="2">
    <source>
        <dbReference type="ARBA" id="ARBA00022729"/>
    </source>
</evidence>
<evidence type="ECO:0000256" key="3">
    <source>
        <dbReference type="ARBA" id="ARBA00022737"/>
    </source>
</evidence>
<evidence type="ECO:0000256" key="8">
    <source>
        <dbReference type="SAM" id="SignalP"/>
    </source>
</evidence>
<dbReference type="GO" id="GO:0005912">
    <property type="term" value="C:adherens junction"/>
    <property type="evidence" value="ECO:0007669"/>
    <property type="project" value="TreeGrafter"/>
</dbReference>
<dbReference type="PANTHER" id="PTHR23277:SF108">
    <property type="entry name" value="FASCICLIN-3"/>
    <property type="match status" value="1"/>
</dbReference>
<dbReference type="InterPro" id="IPR013162">
    <property type="entry name" value="CD80_C2-set"/>
</dbReference>
<dbReference type="VEuPathDB" id="VectorBase:AFAF019918"/>
<evidence type="ECO:0000256" key="5">
    <source>
        <dbReference type="ARBA" id="ARBA00023136"/>
    </source>
</evidence>
<dbReference type="Pfam" id="PF08205">
    <property type="entry name" value="C2-set_2"/>
    <property type="match status" value="1"/>
</dbReference>
<dbReference type="SUPFAM" id="SSF48726">
    <property type="entry name" value="Immunoglobulin"/>
    <property type="match status" value="2"/>
</dbReference>
<keyword evidence="7" id="KW-0325">Glycoprotein</keyword>
<protein>
    <recommendedName>
        <fullName evidence="9">Ig-like domain-containing protein</fullName>
    </recommendedName>
</protein>
<dbReference type="InterPro" id="IPR036179">
    <property type="entry name" value="Ig-like_dom_sf"/>
</dbReference>
<evidence type="ECO:0000256" key="6">
    <source>
        <dbReference type="ARBA" id="ARBA00023157"/>
    </source>
</evidence>
<evidence type="ECO:0000313" key="11">
    <source>
        <dbReference type="Proteomes" id="UP000075886"/>
    </source>
</evidence>
<dbReference type="EnsemblMetazoa" id="AFAF019918-RA">
    <property type="protein sequence ID" value="AFAF019918-PA"/>
    <property type="gene ID" value="AFAF019918"/>
</dbReference>
<dbReference type="GO" id="GO:0007157">
    <property type="term" value="P:heterophilic cell-cell adhesion via plasma membrane cell adhesion molecules"/>
    <property type="evidence" value="ECO:0007669"/>
    <property type="project" value="TreeGrafter"/>
</dbReference>
<dbReference type="InterPro" id="IPR013783">
    <property type="entry name" value="Ig-like_fold"/>
</dbReference>
<feature type="domain" description="Ig-like" evidence="9">
    <location>
        <begin position="126"/>
        <end position="228"/>
    </location>
</feature>
<comment type="subcellular location">
    <subcellularLocation>
        <location evidence="1">Membrane</location>
    </subcellularLocation>
</comment>
<feature type="signal peptide" evidence="8">
    <location>
        <begin position="1"/>
        <end position="21"/>
    </location>
</feature>
<sequence>MKNHLRLAVALCSCLLASVQSQQVETIPSSPAYYARNARNVDLLCRVDKPIEQCRIRLPGPSAATYDVASLPAGVQHIGDESRGECGVRLEQFTADRIGKFVCIVLVGGQQYEGAIEVGQRVKPGPAELKISKYTTLVDGGVQANQTLKARCVSRQGLPAASLSWLLDNKPLDERLVKPAQITTDMKDQQMLLTVQQEVNLYVTPEYNGMTLVCIAKHPDIQREQRTSFPLNVKFAPEEIPHIYIDELPESGSATVNITIHANPKPTTRWTVNGRMIKEGESVGIYQAYYPREIKDNDAYTVLLKNNDCTKERARLFTLEASNLLGTQTYIIKAVRVDEDGAEVNDIPHEGDELREDSNGSTYWLISVWTFFCSVIATRLL</sequence>
<dbReference type="EMBL" id="AXCN02001812">
    <property type="status" value="NOT_ANNOTATED_CDS"/>
    <property type="molecule type" value="Genomic_DNA"/>
</dbReference>
<dbReference type="InterPro" id="IPR007110">
    <property type="entry name" value="Ig-like_dom"/>
</dbReference>
<dbReference type="GO" id="GO:0016020">
    <property type="term" value="C:membrane"/>
    <property type="evidence" value="ECO:0007669"/>
    <property type="project" value="UniProtKB-SubCell"/>
</dbReference>
<evidence type="ECO:0000313" key="10">
    <source>
        <dbReference type="EnsemblMetazoa" id="AFAF019918-PA"/>
    </source>
</evidence>
<keyword evidence="6" id="KW-1015">Disulfide bond</keyword>
<dbReference type="GO" id="GO:0007156">
    <property type="term" value="P:homophilic cell adhesion via plasma membrane adhesion molecules"/>
    <property type="evidence" value="ECO:0007669"/>
    <property type="project" value="TreeGrafter"/>
</dbReference>
<feature type="chain" id="PRO_5008133687" description="Ig-like domain-containing protein" evidence="8">
    <location>
        <begin position="22"/>
        <end position="381"/>
    </location>
</feature>
<reference evidence="10" key="2">
    <citation type="submission" date="2020-05" db="UniProtKB">
        <authorList>
            <consortium name="EnsemblMetazoa"/>
        </authorList>
    </citation>
    <scope>IDENTIFICATION</scope>
    <source>
        <strain evidence="10">FAR1</strain>
    </source>
</reference>
<dbReference type="PROSITE" id="PS50835">
    <property type="entry name" value="IG_LIKE"/>
    <property type="match status" value="1"/>
</dbReference>
<keyword evidence="4" id="KW-0130">Cell adhesion</keyword>
<dbReference type="PANTHER" id="PTHR23277">
    <property type="entry name" value="NECTIN-RELATED"/>
    <property type="match status" value="1"/>
</dbReference>
<dbReference type="Proteomes" id="UP000075886">
    <property type="component" value="Unassembled WGS sequence"/>
</dbReference>
<keyword evidence="11" id="KW-1185">Reference proteome</keyword>
<name>A0A182QZE2_9DIPT</name>
<dbReference type="InterPro" id="IPR051427">
    <property type="entry name" value="Nectin/Nectin-like"/>
</dbReference>
<dbReference type="STRING" id="69004.A0A182QZE2"/>
<evidence type="ECO:0000256" key="1">
    <source>
        <dbReference type="ARBA" id="ARBA00004370"/>
    </source>
</evidence>
<accession>A0A182QZE2</accession>
<dbReference type="Gene3D" id="2.60.40.10">
    <property type="entry name" value="Immunoglobulins"/>
    <property type="match status" value="2"/>
</dbReference>
<evidence type="ECO:0000256" key="7">
    <source>
        <dbReference type="ARBA" id="ARBA00023180"/>
    </source>
</evidence>